<evidence type="ECO:0000259" key="1">
    <source>
        <dbReference type="Pfam" id="PF02589"/>
    </source>
</evidence>
<sequence length="224" mass="24536">MSAREHILARLLQSKVSVYPDLPDVANWFKVHQRSEGIVQRTERLRAALEAVHTEIHEVTHANWTDVLLHVASCKGLRQLLIGSNTPHGFALQSCQTGGLQLISYDKPIDTWRDLLFDGVDSALTFARGALAETGSLILWPSPSEPRLMSLVPSTHFVLLDVDTIYADFYAAMTAEGWAKGMPTNALLVCGPSKTADIQQTLAYGAHGPKELVVLLRQTLKGAA</sequence>
<keyword evidence="3" id="KW-1185">Reference proteome</keyword>
<dbReference type="Pfam" id="PF02589">
    <property type="entry name" value="LUD_dom"/>
    <property type="match status" value="1"/>
</dbReference>
<dbReference type="InterPro" id="IPR003741">
    <property type="entry name" value="LUD_dom"/>
</dbReference>
<reference evidence="2 3" key="1">
    <citation type="journal article" date="2021" name="Microbiol. Spectr.">
        <title>A Single Bacterium Capable of Oxidation and Reduction of Iron at Circumneutral pH.</title>
        <authorList>
            <person name="Kato S."/>
            <person name="Ohkuma M."/>
        </authorList>
    </citation>
    <scope>NUCLEOTIDE SEQUENCE [LARGE SCALE GENOMIC DNA]</scope>
    <source>
        <strain evidence="2 3">MIZ03</strain>
    </source>
</reference>
<proteinExistence type="predicted"/>
<feature type="domain" description="LUD" evidence="1">
    <location>
        <begin position="43"/>
        <end position="216"/>
    </location>
</feature>
<evidence type="ECO:0000313" key="3">
    <source>
        <dbReference type="Proteomes" id="UP000824366"/>
    </source>
</evidence>
<organism evidence="2 3">
    <name type="scientific">Rhodoferax lithotrophicus</name>
    <dbReference type="NCBI Taxonomy" id="2798804"/>
    <lineage>
        <taxon>Bacteria</taxon>
        <taxon>Pseudomonadati</taxon>
        <taxon>Pseudomonadota</taxon>
        <taxon>Betaproteobacteria</taxon>
        <taxon>Burkholderiales</taxon>
        <taxon>Comamonadaceae</taxon>
        <taxon>Rhodoferax</taxon>
    </lineage>
</organism>
<name>A0ABN6D752_9BURK</name>
<dbReference type="InterPro" id="IPR024185">
    <property type="entry name" value="FTHF_cligase-like_sf"/>
</dbReference>
<protein>
    <recommendedName>
        <fullName evidence="1">LUD domain-containing protein</fullName>
    </recommendedName>
</protein>
<dbReference type="Gene3D" id="3.40.50.10420">
    <property type="entry name" value="NagB/RpiA/CoA transferase-like"/>
    <property type="match status" value="1"/>
</dbReference>
<dbReference type="SUPFAM" id="SSF100950">
    <property type="entry name" value="NagB/RpiA/CoA transferase-like"/>
    <property type="match status" value="1"/>
</dbReference>
<dbReference type="InterPro" id="IPR037171">
    <property type="entry name" value="NagB/RpiA_transferase-like"/>
</dbReference>
<evidence type="ECO:0000313" key="2">
    <source>
        <dbReference type="EMBL" id="BCO27872.1"/>
    </source>
</evidence>
<dbReference type="EMBL" id="AP024238">
    <property type="protein sequence ID" value="BCO27872.1"/>
    <property type="molecule type" value="Genomic_DNA"/>
</dbReference>
<dbReference type="PANTHER" id="PTHR43682">
    <property type="entry name" value="LACTATE UTILIZATION PROTEIN C"/>
    <property type="match status" value="1"/>
</dbReference>
<accession>A0ABN6D752</accession>
<dbReference type="RefSeq" id="WP_223903879.1">
    <property type="nucleotide sequence ID" value="NZ_AP024238.1"/>
</dbReference>
<dbReference type="PANTHER" id="PTHR43682:SF1">
    <property type="entry name" value="LACTATE UTILIZATION PROTEIN C"/>
    <property type="match status" value="1"/>
</dbReference>
<gene>
    <name evidence="2" type="ORF">MIZ03_2763</name>
</gene>
<dbReference type="Proteomes" id="UP000824366">
    <property type="component" value="Chromosome"/>
</dbReference>